<protein>
    <recommendedName>
        <fullName evidence="1">Mor transcription activator domain-containing protein</fullName>
    </recommendedName>
</protein>
<name>A0ABS5LQB7_9BURK</name>
<reference evidence="2 3" key="1">
    <citation type="submission" date="2020-03" db="EMBL/GenBank/DDBJ databases">
        <title>The role of nitrogen metabolism on polyethylene biodegradation.</title>
        <authorList>
            <person name="Peixoto J."/>
            <person name="Vizzotto C.S."/>
            <person name="Ramos A."/>
            <person name="Alves G."/>
            <person name="Steindorff A."/>
            <person name="Kruger R."/>
        </authorList>
    </citation>
    <scope>NUCLEOTIDE SEQUENCE [LARGE SCALE GENOMIC DNA]</scope>
    <source>
        <strain evidence="2 3">PE63</strain>
    </source>
</reference>
<dbReference type="Proteomes" id="UP001647436">
    <property type="component" value="Unassembled WGS sequence"/>
</dbReference>
<feature type="domain" description="Mor transcription activator" evidence="1">
    <location>
        <begin position="28"/>
        <end position="112"/>
    </location>
</feature>
<accession>A0ABS5LQB7</accession>
<keyword evidence="3" id="KW-1185">Reference proteome</keyword>
<evidence type="ECO:0000259" key="1">
    <source>
        <dbReference type="Pfam" id="PF08765"/>
    </source>
</evidence>
<dbReference type="InterPro" id="IPR009057">
    <property type="entry name" value="Homeodomain-like_sf"/>
</dbReference>
<gene>
    <name evidence="2" type="ORF">DJFAAGMI_01438</name>
</gene>
<evidence type="ECO:0000313" key="3">
    <source>
        <dbReference type="Proteomes" id="UP001647436"/>
    </source>
</evidence>
<dbReference type="Pfam" id="PF08765">
    <property type="entry name" value="Mor"/>
    <property type="match status" value="1"/>
</dbReference>
<dbReference type="InterPro" id="IPR014875">
    <property type="entry name" value="Mor_transcription_activator"/>
</dbReference>
<dbReference type="SUPFAM" id="SSF46689">
    <property type="entry name" value="Homeodomain-like"/>
    <property type="match status" value="1"/>
</dbReference>
<dbReference type="EMBL" id="JAANES010000001">
    <property type="protein sequence ID" value="MBS3018706.1"/>
    <property type="molecule type" value="Genomic_DNA"/>
</dbReference>
<proteinExistence type="predicted"/>
<sequence>MNDKDATTTTSVSSNKLDPIAVLREELAAAALCHGVERVEDLTEELVRRYVARLGGVQVYVPGQRAVDRKRVVEEIRASFDGCNAIQLANKYGLSPRRVRQILVGASRVNARRSKTPQVAEM</sequence>
<evidence type="ECO:0000313" key="2">
    <source>
        <dbReference type="EMBL" id="MBS3018706.1"/>
    </source>
</evidence>
<comment type="caution">
    <text evidence="2">The sequence shown here is derived from an EMBL/GenBank/DDBJ whole genome shotgun (WGS) entry which is preliminary data.</text>
</comment>
<organism evidence="2 3">
    <name type="scientific">Comamonas brasiliensis</name>
    <dbReference type="NCBI Taxonomy" id="1812482"/>
    <lineage>
        <taxon>Bacteria</taxon>
        <taxon>Pseudomonadati</taxon>
        <taxon>Pseudomonadota</taxon>
        <taxon>Betaproteobacteria</taxon>
        <taxon>Burkholderiales</taxon>
        <taxon>Comamonadaceae</taxon>
        <taxon>Comamonas</taxon>
    </lineage>
</organism>
<dbReference type="Gene3D" id="1.10.10.60">
    <property type="entry name" value="Homeodomain-like"/>
    <property type="match status" value="1"/>
</dbReference>